<dbReference type="AlphaFoldDB" id="A0A3S3PFN4"/>
<reference evidence="1 2" key="1">
    <citation type="journal article" date="2018" name="Gigascience">
        <title>Genomes of trombidid mites reveal novel predicted allergens and laterally-transferred genes associated with secondary metabolism.</title>
        <authorList>
            <person name="Dong X."/>
            <person name="Chaisiri K."/>
            <person name="Xia D."/>
            <person name="Armstrong S.D."/>
            <person name="Fang Y."/>
            <person name="Donnelly M.J."/>
            <person name="Kadowaki T."/>
            <person name="McGarry J.W."/>
            <person name="Darby A.C."/>
            <person name="Makepeace B.L."/>
        </authorList>
    </citation>
    <scope>NUCLEOTIDE SEQUENCE [LARGE SCALE GENOMIC DNA]</scope>
    <source>
        <strain evidence="1">UoL-WK</strain>
    </source>
</reference>
<name>A0A3S3PFN4_9ACAR</name>
<dbReference type="Gene3D" id="1.25.40.10">
    <property type="entry name" value="Tetratricopeptide repeat domain"/>
    <property type="match status" value="1"/>
</dbReference>
<dbReference type="EMBL" id="NCKU01000764">
    <property type="protein sequence ID" value="RWS14263.1"/>
    <property type="molecule type" value="Genomic_DNA"/>
</dbReference>
<sequence length="138" mass="15985">MADSFLQKIEEKLVQLQKDSNKSSFDQVACLLLAKGVLLRNVGQNDTAAHCFETIIERQKEITRDTFLPPYAALELGITYFFSNRYDESLKWIKKAESNEKKFLSEALVHIRAHAFTRRIKEIKGSEHQHTHFVSDMI</sequence>
<dbReference type="OrthoDB" id="43460at2759"/>
<accession>A0A3S3PFN4</accession>
<evidence type="ECO:0000313" key="1">
    <source>
        <dbReference type="EMBL" id="RWS14263.1"/>
    </source>
</evidence>
<dbReference type="SUPFAM" id="SSF48452">
    <property type="entry name" value="TPR-like"/>
    <property type="match status" value="1"/>
</dbReference>
<gene>
    <name evidence="1" type="ORF">B4U79_17943</name>
</gene>
<dbReference type="InterPro" id="IPR019412">
    <property type="entry name" value="IML2/TPR_39"/>
</dbReference>
<dbReference type="Proteomes" id="UP000285301">
    <property type="component" value="Unassembled WGS sequence"/>
</dbReference>
<dbReference type="PANTHER" id="PTHR31859">
    <property type="entry name" value="TETRATRICOPEPTIDE REPEAT PROTEIN 39 FAMILY MEMBER"/>
    <property type="match status" value="1"/>
</dbReference>
<proteinExistence type="predicted"/>
<comment type="caution">
    <text evidence="1">The sequence shown here is derived from an EMBL/GenBank/DDBJ whole genome shotgun (WGS) entry which is preliminary data.</text>
</comment>
<organism evidence="1 2">
    <name type="scientific">Dinothrombium tinctorium</name>
    <dbReference type="NCBI Taxonomy" id="1965070"/>
    <lineage>
        <taxon>Eukaryota</taxon>
        <taxon>Metazoa</taxon>
        <taxon>Ecdysozoa</taxon>
        <taxon>Arthropoda</taxon>
        <taxon>Chelicerata</taxon>
        <taxon>Arachnida</taxon>
        <taxon>Acari</taxon>
        <taxon>Acariformes</taxon>
        <taxon>Trombidiformes</taxon>
        <taxon>Prostigmata</taxon>
        <taxon>Anystina</taxon>
        <taxon>Parasitengona</taxon>
        <taxon>Trombidioidea</taxon>
        <taxon>Trombidiidae</taxon>
        <taxon>Dinothrombium</taxon>
    </lineage>
</organism>
<dbReference type="PANTHER" id="PTHR31859:SF9">
    <property type="entry name" value="TETRATRICOPEPTIDE REPEAT PROTEIN 39B"/>
    <property type="match status" value="1"/>
</dbReference>
<dbReference type="InterPro" id="IPR011990">
    <property type="entry name" value="TPR-like_helical_dom_sf"/>
</dbReference>
<evidence type="ECO:0000313" key="2">
    <source>
        <dbReference type="Proteomes" id="UP000285301"/>
    </source>
</evidence>
<keyword evidence="2" id="KW-1185">Reference proteome</keyword>
<protein>
    <submittedName>
        <fullName evidence="1">Tetratricopeptide repeat protein 39B-like protein</fullName>
    </submittedName>
</protein>